<evidence type="ECO:0000313" key="2">
    <source>
        <dbReference type="EMBL" id="MPC85251.1"/>
    </source>
</evidence>
<gene>
    <name evidence="2" type="ORF">E2C01_080016</name>
</gene>
<dbReference type="AlphaFoldDB" id="A0A5B7IIE3"/>
<reference evidence="2 3" key="1">
    <citation type="submission" date="2019-05" db="EMBL/GenBank/DDBJ databases">
        <title>Another draft genome of Portunus trituberculatus and its Hox gene families provides insights of decapod evolution.</title>
        <authorList>
            <person name="Jeong J.-H."/>
            <person name="Song I."/>
            <person name="Kim S."/>
            <person name="Choi T."/>
            <person name="Kim D."/>
            <person name="Ryu S."/>
            <person name="Kim W."/>
        </authorList>
    </citation>
    <scope>NUCLEOTIDE SEQUENCE [LARGE SCALE GENOMIC DNA]</scope>
    <source>
        <tissue evidence="2">Muscle</tissue>
    </source>
</reference>
<keyword evidence="3" id="KW-1185">Reference proteome</keyword>
<organism evidence="2 3">
    <name type="scientific">Portunus trituberculatus</name>
    <name type="common">Swimming crab</name>
    <name type="synonym">Neptunus trituberculatus</name>
    <dbReference type="NCBI Taxonomy" id="210409"/>
    <lineage>
        <taxon>Eukaryota</taxon>
        <taxon>Metazoa</taxon>
        <taxon>Ecdysozoa</taxon>
        <taxon>Arthropoda</taxon>
        <taxon>Crustacea</taxon>
        <taxon>Multicrustacea</taxon>
        <taxon>Malacostraca</taxon>
        <taxon>Eumalacostraca</taxon>
        <taxon>Eucarida</taxon>
        <taxon>Decapoda</taxon>
        <taxon>Pleocyemata</taxon>
        <taxon>Brachyura</taxon>
        <taxon>Eubrachyura</taxon>
        <taxon>Portunoidea</taxon>
        <taxon>Portunidae</taxon>
        <taxon>Portuninae</taxon>
        <taxon>Portunus</taxon>
    </lineage>
</organism>
<comment type="caution">
    <text evidence="2">The sequence shown here is derived from an EMBL/GenBank/DDBJ whole genome shotgun (WGS) entry which is preliminary data.</text>
</comment>
<protein>
    <submittedName>
        <fullName evidence="2">Uncharacterized protein</fullName>
    </submittedName>
</protein>
<sequence>MTHTSRRAGRSGRLGTPPNAVLRSECASRGRCSASSWTPSSPRSLLRFLMSFSLWKHSLPPLRPHLPSPLSDFPFLLHHICSFPPGAV</sequence>
<evidence type="ECO:0000313" key="3">
    <source>
        <dbReference type="Proteomes" id="UP000324222"/>
    </source>
</evidence>
<dbReference type="Proteomes" id="UP000324222">
    <property type="component" value="Unassembled WGS sequence"/>
</dbReference>
<evidence type="ECO:0000256" key="1">
    <source>
        <dbReference type="SAM" id="MobiDB-lite"/>
    </source>
</evidence>
<name>A0A5B7IIE3_PORTR</name>
<accession>A0A5B7IIE3</accession>
<feature type="region of interest" description="Disordered" evidence="1">
    <location>
        <begin position="1"/>
        <end position="21"/>
    </location>
</feature>
<feature type="compositionally biased region" description="Basic residues" evidence="1">
    <location>
        <begin position="1"/>
        <end position="10"/>
    </location>
</feature>
<dbReference type="EMBL" id="VSRR010067819">
    <property type="protein sequence ID" value="MPC85251.1"/>
    <property type="molecule type" value="Genomic_DNA"/>
</dbReference>
<proteinExistence type="predicted"/>